<dbReference type="Pfam" id="PF06985">
    <property type="entry name" value="HET"/>
    <property type="match status" value="1"/>
</dbReference>
<evidence type="ECO:0000313" key="4">
    <source>
        <dbReference type="Proteomes" id="UP001148614"/>
    </source>
</evidence>
<feature type="region of interest" description="Disordered" evidence="1">
    <location>
        <begin position="653"/>
        <end position="674"/>
    </location>
</feature>
<gene>
    <name evidence="3" type="ORF">NPX13_g3278</name>
</gene>
<evidence type="ECO:0000313" key="3">
    <source>
        <dbReference type="EMBL" id="KAJ3577292.1"/>
    </source>
</evidence>
<comment type="caution">
    <text evidence="3">The sequence shown here is derived from an EMBL/GenBank/DDBJ whole genome shotgun (WGS) entry which is preliminary data.</text>
</comment>
<reference evidence="3" key="1">
    <citation type="submission" date="2022-07" db="EMBL/GenBank/DDBJ databases">
        <title>Genome Sequence of Xylaria arbuscula.</title>
        <authorList>
            <person name="Buettner E."/>
        </authorList>
    </citation>
    <scope>NUCLEOTIDE SEQUENCE</scope>
    <source>
        <strain evidence="3">VT107</strain>
    </source>
</reference>
<protein>
    <recommendedName>
        <fullName evidence="2">Heterokaryon incompatibility domain-containing protein</fullName>
    </recommendedName>
</protein>
<name>A0A9W8NIU9_9PEZI</name>
<proteinExistence type="predicted"/>
<dbReference type="Proteomes" id="UP001148614">
    <property type="component" value="Unassembled WGS sequence"/>
</dbReference>
<dbReference type="VEuPathDB" id="FungiDB:F4678DRAFT_460535"/>
<dbReference type="PANTHER" id="PTHR33112:SF1">
    <property type="entry name" value="HETEROKARYON INCOMPATIBILITY DOMAIN-CONTAINING PROTEIN"/>
    <property type="match status" value="1"/>
</dbReference>
<accession>A0A9W8NIU9</accession>
<feature type="domain" description="Heterokaryon incompatibility" evidence="2">
    <location>
        <begin position="203"/>
        <end position="337"/>
    </location>
</feature>
<dbReference type="EMBL" id="JANPWZ010000397">
    <property type="protein sequence ID" value="KAJ3577292.1"/>
    <property type="molecule type" value="Genomic_DNA"/>
</dbReference>
<dbReference type="PANTHER" id="PTHR33112">
    <property type="entry name" value="DOMAIN PROTEIN, PUTATIVE-RELATED"/>
    <property type="match status" value="1"/>
</dbReference>
<feature type="compositionally biased region" description="Basic and acidic residues" evidence="1">
    <location>
        <begin position="714"/>
        <end position="734"/>
    </location>
</feature>
<feature type="compositionally biased region" description="Basic and acidic residues" evidence="1">
    <location>
        <begin position="751"/>
        <end position="761"/>
    </location>
</feature>
<feature type="region of interest" description="Disordered" evidence="1">
    <location>
        <begin position="714"/>
        <end position="770"/>
    </location>
</feature>
<dbReference type="AlphaFoldDB" id="A0A9W8NIU9"/>
<organism evidence="3 4">
    <name type="scientific">Xylaria arbuscula</name>
    <dbReference type="NCBI Taxonomy" id="114810"/>
    <lineage>
        <taxon>Eukaryota</taxon>
        <taxon>Fungi</taxon>
        <taxon>Dikarya</taxon>
        <taxon>Ascomycota</taxon>
        <taxon>Pezizomycotina</taxon>
        <taxon>Sordariomycetes</taxon>
        <taxon>Xylariomycetidae</taxon>
        <taxon>Xylariales</taxon>
        <taxon>Xylariaceae</taxon>
        <taxon>Xylaria</taxon>
    </lineage>
</organism>
<keyword evidence="4" id="KW-1185">Reference proteome</keyword>
<evidence type="ECO:0000256" key="1">
    <source>
        <dbReference type="SAM" id="MobiDB-lite"/>
    </source>
</evidence>
<dbReference type="InterPro" id="IPR010730">
    <property type="entry name" value="HET"/>
</dbReference>
<sequence length="770" mass="87506">MESSESTTNLCENCEDADLEAVFRIFAPSKFGRRRRDNDPGPTFDAVRRKSTPQVDWQWSTPWGTCALCSMLKQLKLLKQLDSPQYPRSDEVCLIQVRPGAPLVTLGSREKPSNGSINLGGDWCFTNVEGKWGLNPRFRGGEDSFWSTNMIMDPIINCYEQISSLVKSDMSGQAEMVFGDMDTLATIDTHSMRIVDKPAHEEYLTLSYVWGSGSDNVAFGVRIPKTIQDAITATKRLGYRYLWVDRYCIDQKSEKRKQAQIRQMDRIYSNASLCLLAAAGDSPNHGLPGVSEPRPVLRKKPFCSIGGITLYFAHEALDMWSLVEGSKWASRGWTFQELLFSKRLVFFTKKGLMLKISEDWYPEWDFTKHGFTWNSMERVYWPPPSEDRPNFAKLLNEYTVRDMTLPTDILNGFAGVLNRYTSLDKQMGCFCGIFYHEARPSVFLRGSRWTMRSLANESYVSIRGHSFSRLERRVGFPSWSWCGWYGQTSTYHLDLQNADETNQDDSNLRQPEILVELRDGSRVSVPQAGEQSFNNPRIAETSCLILSTWFVGLGPWEGPDPYNKTGSEGLPPRIDAEGRYRPSSYQSGILPYVWDQAKQGNQVECVGLVLDLNSSYVVPLMRKGKHWERCGVEDIEILFYGRDKWSTILREEATGTKRQEQETSGCENKQRPEKLLNAAQVQNDEAKRRRSAKSAVLDRAKVMSYEDLVEARAKRAAKEQASESKGKGGRERKCSTTQEVAARKAKKPRKSKLELAKDKIIPARVSNLGS</sequence>
<evidence type="ECO:0000259" key="2">
    <source>
        <dbReference type="Pfam" id="PF06985"/>
    </source>
</evidence>